<name>A0ABP0GC48_CLALP</name>
<dbReference type="Proteomes" id="UP001642483">
    <property type="component" value="Unassembled WGS sequence"/>
</dbReference>
<dbReference type="PANTHER" id="PTHR19143">
    <property type="entry name" value="FIBRINOGEN/TENASCIN/ANGIOPOEITIN"/>
    <property type="match status" value="1"/>
</dbReference>
<dbReference type="PROSITE" id="PS00514">
    <property type="entry name" value="FIBRINOGEN_C_1"/>
    <property type="match status" value="1"/>
</dbReference>
<proteinExistence type="predicted"/>
<gene>
    <name evidence="3" type="ORF">CVLEPA_LOCUS20238</name>
</gene>
<keyword evidence="1" id="KW-1015">Disulfide bond</keyword>
<dbReference type="Gene3D" id="4.10.530.10">
    <property type="entry name" value="Gamma-fibrinogen Carboxyl Terminal Fragment, domain 2"/>
    <property type="match status" value="1"/>
</dbReference>
<organism evidence="3 4">
    <name type="scientific">Clavelina lepadiformis</name>
    <name type="common">Light-bulb sea squirt</name>
    <name type="synonym">Ascidia lepadiformis</name>
    <dbReference type="NCBI Taxonomy" id="159417"/>
    <lineage>
        <taxon>Eukaryota</taxon>
        <taxon>Metazoa</taxon>
        <taxon>Chordata</taxon>
        <taxon>Tunicata</taxon>
        <taxon>Ascidiacea</taxon>
        <taxon>Aplousobranchia</taxon>
        <taxon>Clavelinidae</taxon>
        <taxon>Clavelina</taxon>
    </lineage>
</organism>
<dbReference type="InterPro" id="IPR036056">
    <property type="entry name" value="Fibrinogen-like_C"/>
</dbReference>
<dbReference type="InterPro" id="IPR020837">
    <property type="entry name" value="Fibrinogen_CS"/>
</dbReference>
<keyword evidence="4" id="KW-1185">Reference proteome</keyword>
<dbReference type="InterPro" id="IPR002181">
    <property type="entry name" value="Fibrinogen_a/b/g_C_dom"/>
</dbReference>
<accession>A0ABP0GC48</accession>
<evidence type="ECO:0000313" key="4">
    <source>
        <dbReference type="Proteomes" id="UP001642483"/>
    </source>
</evidence>
<dbReference type="InterPro" id="IPR014716">
    <property type="entry name" value="Fibrinogen_a/b/g_C_1"/>
</dbReference>
<sequence length="258" mass="30539">MVEKKISQTRLNQFDDFQSTLYKECTSIYASGSTSSGIYPIWLKERFQFTYVYCDMDLVSTKKGWTTIQRRMNGKVNFERGWDDYVRGFGNPSSEHWLGLENIYRLSRQTAYAKNTLGAIYTKNPEVGFDLEDWDGVKAFVQYRYLLLESKETKYRLDVGSLDEAYQGIFSRSPISGYKFSTPDRDNDNDNHRHCASEFKSGWWFYHCVESHLNGPYPKYKQEMKRKNIFWGQWQCHSRNYTALRNVSIKFYHGMVEP</sequence>
<feature type="domain" description="Fibrinogen C-terminal" evidence="2">
    <location>
        <begin position="16"/>
        <end position="258"/>
    </location>
</feature>
<reference evidence="3 4" key="1">
    <citation type="submission" date="2024-02" db="EMBL/GenBank/DDBJ databases">
        <authorList>
            <person name="Daric V."/>
            <person name="Darras S."/>
        </authorList>
    </citation>
    <scope>NUCLEOTIDE SEQUENCE [LARGE SCALE GENOMIC DNA]</scope>
</reference>
<comment type="caution">
    <text evidence="3">The sequence shown here is derived from an EMBL/GenBank/DDBJ whole genome shotgun (WGS) entry which is preliminary data.</text>
</comment>
<evidence type="ECO:0000259" key="2">
    <source>
        <dbReference type="PROSITE" id="PS51406"/>
    </source>
</evidence>
<dbReference type="SMART" id="SM00186">
    <property type="entry name" value="FBG"/>
    <property type="match status" value="1"/>
</dbReference>
<dbReference type="Pfam" id="PF00147">
    <property type="entry name" value="Fibrinogen_C"/>
    <property type="match status" value="1"/>
</dbReference>
<dbReference type="InterPro" id="IPR050373">
    <property type="entry name" value="Fibrinogen_C-term_domain"/>
</dbReference>
<dbReference type="CDD" id="cd00087">
    <property type="entry name" value="FReD"/>
    <property type="match status" value="1"/>
</dbReference>
<dbReference type="PROSITE" id="PS51406">
    <property type="entry name" value="FIBRINOGEN_C_2"/>
    <property type="match status" value="1"/>
</dbReference>
<dbReference type="Gene3D" id="3.90.215.10">
    <property type="entry name" value="Gamma Fibrinogen, chain A, domain 1"/>
    <property type="match status" value="1"/>
</dbReference>
<evidence type="ECO:0000256" key="1">
    <source>
        <dbReference type="ARBA" id="ARBA00023157"/>
    </source>
</evidence>
<dbReference type="EMBL" id="CAWYQH010000108">
    <property type="protein sequence ID" value="CAK8688214.1"/>
    <property type="molecule type" value="Genomic_DNA"/>
</dbReference>
<dbReference type="PANTHER" id="PTHR19143:SF459">
    <property type="entry name" value="FIBRINOGEN C-TERMINAL DOMAIN-CONTAINING PROTEIN"/>
    <property type="match status" value="1"/>
</dbReference>
<dbReference type="SUPFAM" id="SSF56496">
    <property type="entry name" value="Fibrinogen C-terminal domain-like"/>
    <property type="match status" value="1"/>
</dbReference>
<evidence type="ECO:0000313" key="3">
    <source>
        <dbReference type="EMBL" id="CAK8688214.1"/>
    </source>
</evidence>
<protein>
    <recommendedName>
        <fullName evidence="2">Fibrinogen C-terminal domain-containing protein</fullName>
    </recommendedName>
</protein>